<dbReference type="Proteomes" id="UP000677228">
    <property type="component" value="Unassembled WGS sequence"/>
</dbReference>
<protein>
    <submittedName>
        <fullName evidence="3">Uncharacterized protein</fullName>
    </submittedName>
</protein>
<evidence type="ECO:0000313" key="4">
    <source>
        <dbReference type="Proteomes" id="UP000682733"/>
    </source>
</evidence>
<name>A0A8S2GZA7_9BILA</name>
<organism evidence="3 4">
    <name type="scientific">Didymodactylos carnosus</name>
    <dbReference type="NCBI Taxonomy" id="1234261"/>
    <lineage>
        <taxon>Eukaryota</taxon>
        <taxon>Metazoa</taxon>
        <taxon>Spiralia</taxon>
        <taxon>Gnathifera</taxon>
        <taxon>Rotifera</taxon>
        <taxon>Eurotatoria</taxon>
        <taxon>Bdelloidea</taxon>
        <taxon>Philodinida</taxon>
        <taxon>Philodinidae</taxon>
        <taxon>Didymodactylos</taxon>
    </lineage>
</organism>
<dbReference type="AlphaFoldDB" id="A0A8S2GZA7"/>
<evidence type="ECO:0000313" key="3">
    <source>
        <dbReference type="EMBL" id="CAF3557137.1"/>
    </source>
</evidence>
<dbReference type="Proteomes" id="UP000682733">
    <property type="component" value="Unassembled WGS sequence"/>
</dbReference>
<dbReference type="EMBL" id="CAJOBA010000795">
    <property type="protein sequence ID" value="CAF3557137.1"/>
    <property type="molecule type" value="Genomic_DNA"/>
</dbReference>
<dbReference type="EMBL" id="CAJNOK010000795">
    <property type="protein sequence ID" value="CAF0775955.1"/>
    <property type="molecule type" value="Genomic_DNA"/>
</dbReference>
<feature type="region of interest" description="Disordered" evidence="1">
    <location>
        <begin position="80"/>
        <end position="113"/>
    </location>
</feature>
<gene>
    <name evidence="2" type="ORF">OVA965_LOCUS3340</name>
    <name evidence="3" type="ORF">TMI583_LOCUS3339</name>
</gene>
<accession>A0A8S2GZA7</accession>
<evidence type="ECO:0000313" key="2">
    <source>
        <dbReference type="EMBL" id="CAF0775955.1"/>
    </source>
</evidence>
<feature type="compositionally biased region" description="Basic residues" evidence="1">
    <location>
        <begin position="101"/>
        <end position="113"/>
    </location>
</feature>
<comment type="caution">
    <text evidence="3">The sequence shown here is derived from an EMBL/GenBank/DDBJ whole genome shotgun (WGS) entry which is preliminary data.</text>
</comment>
<proteinExistence type="predicted"/>
<sequence length="113" mass="12398">MENFRRVDAPLDLSRPTVSANETIALSSPLSPTTAIRNSLHSLRPVISGQPPSKRITLDREAGQLLTTEQALEQMKGIEERARKKKALRKKPIVTSTPKRAAGKAKSKKNCAL</sequence>
<reference evidence="3" key="1">
    <citation type="submission" date="2021-02" db="EMBL/GenBank/DDBJ databases">
        <authorList>
            <person name="Nowell W R."/>
        </authorList>
    </citation>
    <scope>NUCLEOTIDE SEQUENCE</scope>
</reference>
<evidence type="ECO:0000256" key="1">
    <source>
        <dbReference type="SAM" id="MobiDB-lite"/>
    </source>
</evidence>
<feature type="compositionally biased region" description="Basic residues" evidence="1">
    <location>
        <begin position="83"/>
        <end position="92"/>
    </location>
</feature>